<gene>
    <name evidence="3" type="ORF">WR25_24477</name>
</gene>
<evidence type="ECO:0000313" key="4">
    <source>
        <dbReference type="Proteomes" id="UP000218231"/>
    </source>
</evidence>
<reference evidence="3 4" key="1">
    <citation type="journal article" date="2017" name="Curr. Biol.">
        <title>Genome architecture and evolution of a unichromosomal asexual nematode.</title>
        <authorList>
            <person name="Fradin H."/>
            <person name="Zegar C."/>
            <person name="Gutwein M."/>
            <person name="Lucas J."/>
            <person name="Kovtun M."/>
            <person name="Corcoran D."/>
            <person name="Baugh L.R."/>
            <person name="Kiontke K."/>
            <person name="Gunsalus K."/>
            <person name="Fitch D.H."/>
            <person name="Piano F."/>
        </authorList>
    </citation>
    <scope>NUCLEOTIDE SEQUENCE [LARGE SCALE GENOMIC DNA]</scope>
    <source>
        <strain evidence="3">PF1309</strain>
    </source>
</reference>
<dbReference type="EMBL" id="LIAE01009920">
    <property type="protein sequence ID" value="PAV67480.1"/>
    <property type="molecule type" value="Genomic_DNA"/>
</dbReference>
<proteinExistence type="predicted"/>
<keyword evidence="4" id="KW-1185">Reference proteome</keyword>
<evidence type="ECO:0000256" key="2">
    <source>
        <dbReference type="SAM" id="MobiDB-lite"/>
    </source>
</evidence>
<accession>A0A2A2K0Q8</accession>
<feature type="compositionally biased region" description="Basic and acidic residues" evidence="2">
    <location>
        <begin position="1266"/>
        <end position="1278"/>
    </location>
</feature>
<keyword evidence="1" id="KW-0175">Coiled coil</keyword>
<evidence type="ECO:0000256" key="1">
    <source>
        <dbReference type="SAM" id="Coils"/>
    </source>
</evidence>
<dbReference type="Proteomes" id="UP000218231">
    <property type="component" value="Unassembled WGS sequence"/>
</dbReference>
<sequence>MRTLIARMTGSSRTGPITAASDVRMGCGVAQPVRGSITCDGASRSAALRAIWAHSSGVINARTRRTLPFGTRDSIAGRRIGSPRSSKPIAASNMSSCFAWASPAATVPDKRRIASDQSAGAPLPLAIPGTPEGNARRWKIAGQDISHQSPKALLEQGIGIFLGNCTFDQRHGSVPSPFHQQSPGGRANVLSHHGTMNEKGAGGNHRPQRSFRCRSRLEASGDARVETTADIVEDSAARTDAGRAERRQAVGQVVDADVEVRLLADVDAQLHADVQDVGIIRDVEIVEVLRRTALERDVVFDRADGLLRQIAELRVERDQTEVCTQVNRELILRIAEFTHGRVRESGLQRIEEAAAFEDVGVDYLRTDPGLAEPPRIAEVHVDAATLQAGEVQRRLQQAAFDDAIGLLTARTRTAGCDALELRTELVVRDRRRIVAVVDDALGADRRDDVVHLDVVIIDREDEAGREGRADDRTIGVGVGLLHLQVRVAAAANLQRLGVLVVIGGRDTRGGAIRLAELRATTQVVGRAGVGEAGCEVLPRCRIQFRKVRCTNRAAIVRTEAQALERRIGAVQVVRVDRTCRTLVIRHAACTTERQLLDERDVLQQRQAEFAERFLHFEGRRRKGGQRVVEGVALLDVGIGPEEVRLTAIFRADREADSAAGQVEELRRIAGDVGKDVELRDLAARRRVAEHEVARRVRNAADAKRIERLTVLDVIGKVGGVTAQVSSERETGRIDLRAADDLAIGVADRVERQAEALDVDVAEDAGGFLELAVVRRHFVVQRVSDVAADTRHEPVCFTTRILTTRTEVGQILAQDEAIRTAVDLRTQRRGLCRGDGRAGGRADPGIDRRQRLCGQRGARVGVEERVVEARTLIQRIDRRTGEERGTRTAEADAVEADVLRFDERFERIGDVEVADQVRRIAVQLRQELRCAARGDADARAGLLRKRTARLEQIVAGVGAAQRIATATRGCRRAQAGASERDETAVREGADANVTEEYRVRHAVIVQLAVQTGARGVDVGRDETVGLTIFLAVRREQILGAGVFQADCHVAAAICEVLAAGHADEVAAGILAVADAALCADLQAVERLLQAEVDDARERIRTINGRVAAGDDVDGFDQVGRDRVGVDRDGVVQDVRADVAATVDQHQRARRAQTAKIEQVEARRAEEAGRVRLAERAVELRQVVEHVADRRARGLRQFCGRHRGDRHDRFGVGRTDARTGDDDVFTRTDRVILVGVGDRRARRSFLPLAVFRHCIGARRKRRRLSQRRGGEQQPARERARGKQPSLHYGPLFSARLP</sequence>
<feature type="region of interest" description="Disordered" evidence="2">
    <location>
        <begin position="172"/>
        <end position="210"/>
    </location>
</feature>
<feature type="coiled-coil region" evidence="1">
    <location>
        <begin position="1141"/>
        <end position="1175"/>
    </location>
</feature>
<name>A0A2A2K0Q8_9BILA</name>
<feature type="region of interest" description="Disordered" evidence="2">
    <location>
        <begin position="1259"/>
        <end position="1295"/>
    </location>
</feature>
<comment type="caution">
    <text evidence="3">The sequence shown here is derived from an EMBL/GenBank/DDBJ whole genome shotgun (WGS) entry which is preliminary data.</text>
</comment>
<evidence type="ECO:0000313" key="3">
    <source>
        <dbReference type="EMBL" id="PAV67480.1"/>
    </source>
</evidence>
<protein>
    <submittedName>
        <fullName evidence="3">Uncharacterized protein</fullName>
    </submittedName>
</protein>
<organism evidence="3 4">
    <name type="scientific">Diploscapter pachys</name>
    <dbReference type="NCBI Taxonomy" id="2018661"/>
    <lineage>
        <taxon>Eukaryota</taxon>
        <taxon>Metazoa</taxon>
        <taxon>Ecdysozoa</taxon>
        <taxon>Nematoda</taxon>
        <taxon>Chromadorea</taxon>
        <taxon>Rhabditida</taxon>
        <taxon>Rhabditina</taxon>
        <taxon>Rhabditomorpha</taxon>
        <taxon>Rhabditoidea</taxon>
        <taxon>Rhabditidae</taxon>
        <taxon>Diploscapter</taxon>
    </lineage>
</organism>